<dbReference type="OrthoDB" id="3847604at2"/>
<gene>
    <name evidence="11" type="ORF">NN4_46660</name>
</gene>
<evidence type="ECO:0000313" key="12">
    <source>
        <dbReference type="Proteomes" id="UP000321424"/>
    </source>
</evidence>
<comment type="caution">
    <text evidence="11">The sequence shown here is derived from an EMBL/GenBank/DDBJ whole genome shotgun (WGS) entry which is preliminary data.</text>
</comment>
<evidence type="ECO:0000256" key="5">
    <source>
        <dbReference type="ARBA" id="ARBA00022741"/>
    </source>
</evidence>
<sequence>MPAQLTTRAQVNGYRFLLRRLDHALVRRDVRMLHDPMRSQVRSLWVGAVLGILIIAGAAILSFLRPQGAIGDALIVSGKQSGALYVVVESDNGNKTLHPVLNLASARLITGSNAEPHGVKDSKLNSMPRGPMVGIPGAPSALPGSSQGSRSEWSLCETIPLSQGGSAASATGGTTTVIAGRPALGDRIRTVTKDEALLVKRSDKTYLVYDGKRAEVDPANSVLIRALNLTMHRPRPIGTGMLGATTEVPALTAPQIPQAGQPGPGPLSKIPVGGVISVRDVGDGKPQLYAVLADGLQPVSPFTAQVIRFADSHGMSEIPTMPPDVLDRVPVVHVLPVNDFPVETPKILNAEDAPVACVAWSKTPGTAPANRKTDAGDGPAERASITLLAGVRVPIAEKAKTVALATSDGTGDRVDAVYVPPGSGEFVQVTGMGPGSPRRGSLFYVADNGVRYGVPDMETAGVLGLGDTPRLAPWAIIGQMVPGANLSAKEALTARDQLPLEPPQ</sequence>
<dbReference type="GO" id="GO:0005524">
    <property type="term" value="F:ATP binding"/>
    <property type="evidence" value="ECO:0007669"/>
    <property type="project" value="UniProtKB-KW"/>
</dbReference>
<accession>A0A511MJ86</accession>
<evidence type="ECO:0000256" key="7">
    <source>
        <dbReference type="ARBA" id="ARBA00022840"/>
    </source>
</evidence>
<feature type="transmembrane region" description="Helical" evidence="10">
    <location>
        <begin position="44"/>
        <end position="64"/>
    </location>
</feature>
<organism evidence="11 12">
    <name type="scientific">Nocardia ninae NBRC 108245</name>
    <dbReference type="NCBI Taxonomy" id="1210091"/>
    <lineage>
        <taxon>Bacteria</taxon>
        <taxon>Bacillati</taxon>
        <taxon>Actinomycetota</taxon>
        <taxon>Actinomycetes</taxon>
        <taxon>Mycobacteriales</taxon>
        <taxon>Nocardiaceae</taxon>
        <taxon>Nocardia</taxon>
    </lineage>
</organism>
<dbReference type="Gene3D" id="2.40.50.910">
    <property type="entry name" value="Type VII secretion system EccB, repeat 3 domain"/>
    <property type="match status" value="1"/>
</dbReference>
<evidence type="ECO:0000256" key="3">
    <source>
        <dbReference type="ARBA" id="ARBA00022475"/>
    </source>
</evidence>
<keyword evidence="8 10" id="KW-1133">Transmembrane helix</keyword>
<evidence type="ECO:0000256" key="8">
    <source>
        <dbReference type="ARBA" id="ARBA00022989"/>
    </source>
</evidence>
<keyword evidence="9 10" id="KW-0472">Membrane</keyword>
<dbReference type="GO" id="GO:0005576">
    <property type="term" value="C:extracellular region"/>
    <property type="evidence" value="ECO:0007669"/>
    <property type="project" value="TreeGrafter"/>
</dbReference>
<evidence type="ECO:0008006" key="13">
    <source>
        <dbReference type="Google" id="ProtNLM"/>
    </source>
</evidence>
<protein>
    <recommendedName>
        <fullName evidence="13">Type VII secretion protein EccB</fullName>
    </recommendedName>
</protein>
<proteinExistence type="inferred from homology"/>
<evidence type="ECO:0000256" key="4">
    <source>
        <dbReference type="ARBA" id="ARBA00022692"/>
    </source>
</evidence>
<dbReference type="InterPro" id="IPR007795">
    <property type="entry name" value="T7SS_EccB"/>
</dbReference>
<dbReference type="GO" id="GO:0016787">
    <property type="term" value="F:hydrolase activity"/>
    <property type="evidence" value="ECO:0007669"/>
    <property type="project" value="UniProtKB-KW"/>
</dbReference>
<evidence type="ECO:0000256" key="6">
    <source>
        <dbReference type="ARBA" id="ARBA00022801"/>
    </source>
</evidence>
<dbReference type="RefSeq" id="WP_147134999.1">
    <property type="nucleotide sequence ID" value="NZ_BJXA01000032.1"/>
</dbReference>
<dbReference type="PANTHER" id="PTHR40765">
    <property type="entry name" value="ESX-2 SECRETION SYSTEM ATPASE ECCB2"/>
    <property type="match status" value="1"/>
</dbReference>
<keyword evidence="7" id="KW-0067">ATP-binding</keyword>
<dbReference type="Gene3D" id="3.30.2390.20">
    <property type="entry name" value="Type VII secretion system EccB, repeat 1 domain"/>
    <property type="match status" value="1"/>
</dbReference>
<keyword evidence="12" id="KW-1185">Reference proteome</keyword>
<dbReference type="Pfam" id="PF05108">
    <property type="entry name" value="T7SS_ESX1_EccB"/>
    <property type="match status" value="1"/>
</dbReference>
<reference evidence="11 12" key="1">
    <citation type="submission" date="2019-07" db="EMBL/GenBank/DDBJ databases">
        <title>Whole genome shotgun sequence of Nocardia ninae NBRC 108245.</title>
        <authorList>
            <person name="Hosoyama A."/>
            <person name="Uohara A."/>
            <person name="Ohji S."/>
            <person name="Ichikawa N."/>
        </authorList>
    </citation>
    <scope>NUCLEOTIDE SEQUENCE [LARGE SCALE GENOMIC DNA]</scope>
    <source>
        <strain evidence="11 12">NBRC 108245</strain>
    </source>
</reference>
<dbReference type="NCBIfam" id="TIGR03919">
    <property type="entry name" value="T7SS_EccB"/>
    <property type="match status" value="1"/>
</dbReference>
<keyword evidence="3" id="KW-1003">Cell membrane</keyword>
<evidence type="ECO:0000256" key="10">
    <source>
        <dbReference type="SAM" id="Phobius"/>
    </source>
</evidence>
<comment type="subcellular location">
    <subcellularLocation>
        <location evidence="1">Cell membrane</location>
        <topology evidence="1">Single-pass membrane protein</topology>
    </subcellularLocation>
</comment>
<dbReference type="InterPro" id="IPR042485">
    <property type="entry name" value="T7SS_EccB_R3"/>
</dbReference>
<dbReference type="AlphaFoldDB" id="A0A511MJ86"/>
<evidence type="ECO:0000313" key="11">
    <source>
        <dbReference type="EMBL" id="GEM40147.1"/>
    </source>
</evidence>
<dbReference type="EMBL" id="BJXA01000032">
    <property type="protein sequence ID" value="GEM40147.1"/>
    <property type="molecule type" value="Genomic_DNA"/>
</dbReference>
<evidence type="ECO:0000256" key="1">
    <source>
        <dbReference type="ARBA" id="ARBA00004162"/>
    </source>
</evidence>
<keyword evidence="6" id="KW-0378">Hydrolase</keyword>
<dbReference type="GO" id="GO:0005886">
    <property type="term" value="C:plasma membrane"/>
    <property type="evidence" value="ECO:0007669"/>
    <property type="project" value="UniProtKB-SubCell"/>
</dbReference>
<evidence type="ECO:0000256" key="2">
    <source>
        <dbReference type="ARBA" id="ARBA00008149"/>
    </source>
</evidence>
<dbReference type="Proteomes" id="UP000321424">
    <property type="component" value="Unassembled WGS sequence"/>
</dbReference>
<comment type="similarity">
    <text evidence="2">Belongs to the EccB family.</text>
</comment>
<dbReference type="InterPro" id="IPR044857">
    <property type="entry name" value="T7SS_EccB_R1"/>
</dbReference>
<keyword evidence="5" id="KW-0547">Nucleotide-binding</keyword>
<dbReference type="PANTHER" id="PTHR40765:SF2">
    <property type="entry name" value="ESX-2 SECRETION SYSTEM ATPASE ECCB2"/>
    <property type="match status" value="1"/>
</dbReference>
<name>A0A511MJ86_9NOCA</name>
<keyword evidence="4 10" id="KW-0812">Transmembrane</keyword>
<evidence type="ECO:0000256" key="9">
    <source>
        <dbReference type="ARBA" id="ARBA00023136"/>
    </source>
</evidence>